<accession>A0A1Q5U711</accession>
<keyword evidence="2" id="KW-1185">Reference proteome</keyword>
<evidence type="ECO:0000313" key="2">
    <source>
        <dbReference type="Proteomes" id="UP000186955"/>
    </source>
</evidence>
<sequence>MDQVTFSRAALESAFEGMFWHSYLPNSRCSALLDENQRTLGGSISVVRDLLPHSALLHTAIGAMALRSAASVDDNPHSMKQQAIRLHGIALQQMRKILTTNSKNNLELLCATRVFSFYEVRHYASQVS</sequence>
<protein>
    <recommendedName>
        <fullName evidence="3">Transcription factor domain-containing protein</fullName>
    </recommendedName>
</protein>
<evidence type="ECO:0000313" key="1">
    <source>
        <dbReference type="EMBL" id="OKP08276.1"/>
    </source>
</evidence>
<dbReference type="AlphaFoldDB" id="A0A1Q5U711"/>
<gene>
    <name evidence="1" type="ORF">PENSUB_5643</name>
</gene>
<evidence type="ECO:0008006" key="3">
    <source>
        <dbReference type="Google" id="ProtNLM"/>
    </source>
</evidence>
<dbReference type="STRING" id="1316194.A0A1Q5U711"/>
<dbReference type="Proteomes" id="UP000186955">
    <property type="component" value="Unassembled WGS sequence"/>
</dbReference>
<name>A0A1Q5U711_9EURO</name>
<organism evidence="1 2">
    <name type="scientific">Penicillium subrubescens</name>
    <dbReference type="NCBI Taxonomy" id="1316194"/>
    <lineage>
        <taxon>Eukaryota</taxon>
        <taxon>Fungi</taxon>
        <taxon>Dikarya</taxon>
        <taxon>Ascomycota</taxon>
        <taxon>Pezizomycotina</taxon>
        <taxon>Eurotiomycetes</taxon>
        <taxon>Eurotiomycetidae</taxon>
        <taxon>Eurotiales</taxon>
        <taxon>Aspergillaceae</taxon>
        <taxon>Penicillium</taxon>
    </lineage>
</organism>
<proteinExistence type="predicted"/>
<comment type="caution">
    <text evidence="1">The sequence shown here is derived from an EMBL/GenBank/DDBJ whole genome shotgun (WGS) entry which is preliminary data.</text>
</comment>
<reference evidence="1 2" key="1">
    <citation type="submission" date="2016-10" db="EMBL/GenBank/DDBJ databases">
        <title>Genome sequence of the ascomycete fungus Penicillium subrubescens.</title>
        <authorList>
            <person name="De Vries R.P."/>
            <person name="Peng M."/>
            <person name="Dilokpimol A."/>
            <person name="Hilden K."/>
            <person name="Makela M.R."/>
            <person name="Grigoriev I."/>
            <person name="Riley R."/>
            <person name="Granchi Z."/>
        </authorList>
    </citation>
    <scope>NUCLEOTIDE SEQUENCE [LARGE SCALE GENOMIC DNA]</scope>
    <source>
        <strain evidence="1 2">CBS 132785</strain>
    </source>
</reference>
<dbReference type="EMBL" id="MNBE01000569">
    <property type="protein sequence ID" value="OKP08276.1"/>
    <property type="molecule type" value="Genomic_DNA"/>
</dbReference>